<dbReference type="Proteomes" id="UP000027238">
    <property type="component" value="Unassembled WGS sequence"/>
</dbReference>
<dbReference type="EMBL" id="JMSE01001257">
    <property type="protein sequence ID" value="KDN63207.1"/>
    <property type="molecule type" value="Genomic_DNA"/>
</dbReference>
<gene>
    <name evidence="1" type="ORF">CSUB01_09940</name>
</gene>
<organism evidence="1 2">
    <name type="scientific">Colletotrichum sublineola</name>
    <name type="common">Sorghum anthracnose fungus</name>
    <dbReference type="NCBI Taxonomy" id="1173701"/>
    <lineage>
        <taxon>Eukaryota</taxon>
        <taxon>Fungi</taxon>
        <taxon>Dikarya</taxon>
        <taxon>Ascomycota</taxon>
        <taxon>Pezizomycotina</taxon>
        <taxon>Sordariomycetes</taxon>
        <taxon>Hypocreomycetidae</taxon>
        <taxon>Glomerellales</taxon>
        <taxon>Glomerellaceae</taxon>
        <taxon>Colletotrichum</taxon>
        <taxon>Colletotrichum graminicola species complex</taxon>
    </lineage>
</organism>
<accession>A0A066X2Q9</accession>
<sequence length="279" mass="31250">MVRIYDLVPGGKYQELIDTDGVRPKTTPNLVLCPEYLARVRRLQIQIMEQKGTPHGEDLDQVAIKQFEIYTLREMGLADDARPNLDWDAKFKEWMEDKSDFNEWLKSQEEMAEPSIRTSVTAAAMGEHIKRKAEADLMPEEGNKRAAEIVSVRPQPAETTHSGASLGSTQALPARLIDTDVGHKHHAPQYPVFFAFGTGAPEFWMARSRHQRPLCGGLNSQTWMAYRQRSDNKASGEALHRLIDSPSEPKKNSVSPGNCSSIGCSQRDSNWWSLGASSL</sequence>
<evidence type="ECO:0000313" key="2">
    <source>
        <dbReference type="Proteomes" id="UP000027238"/>
    </source>
</evidence>
<protein>
    <submittedName>
        <fullName evidence="1">Uncharacterized protein</fullName>
    </submittedName>
</protein>
<evidence type="ECO:0000313" key="1">
    <source>
        <dbReference type="EMBL" id="KDN63207.1"/>
    </source>
</evidence>
<reference evidence="2" key="1">
    <citation type="journal article" date="2014" name="Genome Announc.">
        <title>Draft genome sequence of Colletotrichum sublineola, a destructive pathogen of cultivated sorghum.</title>
        <authorList>
            <person name="Baroncelli R."/>
            <person name="Sanz-Martin J.M."/>
            <person name="Rech G.E."/>
            <person name="Sukno S.A."/>
            <person name="Thon M.R."/>
        </authorList>
    </citation>
    <scope>NUCLEOTIDE SEQUENCE [LARGE SCALE GENOMIC DNA]</scope>
    <source>
        <strain evidence="2">TX430BB</strain>
    </source>
</reference>
<keyword evidence="2" id="KW-1185">Reference proteome</keyword>
<comment type="caution">
    <text evidence="1">The sequence shown here is derived from an EMBL/GenBank/DDBJ whole genome shotgun (WGS) entry which is preliminary data.</text>
</comment>
<dbReference type="AlphaFoldDB" id="A0A066X2Q9"/>
<proteinExistence type="predicted"/>
<name>A0A066X2Q9_COLSU</name>
<dbReference type="HOGENOM" id="CLU_997518_0_0_1"/>